<evidence type="ECO:0000256" key="1">
    <source>
        <dbReference type="ARBA" id="ARBA00023125"/>
    </source>
</evidence>
<dbReference type="InterPro" id="IPR041678">
    <property type="entry name" value="TetR_C_16"/>
</dbReference>
<feature type="region of interest" description="Disordered" evidence="3">
    <location>
        <begin position="187"/>
        <end position="206"/>
    </location>
</feature>
<dbReference type="InterPro" id="IPR009057">
    <property type="entry name" value="Homeodomain-like_sf"/>
</dbReference>
<dbReference type="AlphaFoldDB" id="A0A327JF00"/>
<dbReference type="SUPFAM" id="SSF46689">
    <property type="entry name" value="Homeodomain-like"/>
    <property type="match status" value="1"/>
</dbReference>
<feature type="compositionally biased region" description="Basic and acidic residues" evidence="3">
    <location>
        <begin position="190"/>
        <end position="206"/>
    </location>
</feature>
<dbReference type="Proteomes" id="UP000249299">
    <property type="component" value="Unassembled WGS sequence"/>
</dbReference>
<evidence type="ECO:0000313" key="6">
    <source>
        <dbReference type="Proteomes" id="UP000249299"/>
    </source>
</evidence>
<keyword evidence="6" id="KW-1185">Reference proteome</keyword>
<keyword evidence="1 2" id="KW-0238">DNA-binding</keyword>
<comment type="caution">
    <text evidence="5">The sequence shown here is derived from an EMBL/GenBank/DDBJ whole genome shotgun (WGS) entry which is preliminary data.</text>
</comment>
<proteinExistence type="predicted"/>
<dbReference type="Pfam" id="PF00440">
    <property type="entry name" value="TetR_N"/>
    <property type="match status" value="1"/>
</dbReference>
<evidence type="ECO:0000259" key="4">
    <source>
        <dbReference type="PROSITE" id="PS50977"/>
    </source>
</evidence>
<dbReference type="OrthoDB" id="2356263at2"/>
<reference evidence="5 6" key="1">
    <citation type="submission" date="2017-07" db="EMBL/GenBank/DDBJ databases">
        <title>Draft Genome Sequences of Select Purple Nonsulfur Bacteria.</title>
        <authorList>
            <person name="Lasarre B."/>
            <person name="Mckinlay J.B."/>
        </authorList>
    </citation>
    <scope>NUCLEOTIDE SEQUENCE [LARGE SCALE GENOMIC DNA]</scope>
    <source>
        <strain evidence="5 6">DSM 11290</strain>
    </source>
</reference>
<name>A0A327JF00_9HYPH</name>
<dbReference type="GO" id="GO:0003677">
    <property type="term" value="F:DNA binding"/>
    <property type="evidence" value="ECO:0007669"/>
    <property type="project" value="UniProtKB-UniRule"/>
</dbReference>
<sequence length="206" mass="22435">MPRFFIGPESDDTTRERILKAAILRFSTHSYEQTGFRDLAADVGVDPAYVHRCFGSKQKLFHEALKASLRPERLFVGGSDDLPSTLAREVLAECGANEIRPLDVVIRSFSSPEASRVLSDVLMDDFIAPMVEKRGPLSKKRAALVAALLAGVGILRDVIGADPLLDGDEAETQELIAQAIENLIDGDADNDLKEQSEPASVDDKAE</sequence>
<dbReference type="InterPro" id="IPR036271">
    <property type="entry name" value="Tet_transcr_reg_TetR-rel_C_sf"/>
</dbReference>
<dbReference type="SUPFAM" id="SSF48498">
    <property type="entry name" value="Tetracyclin repressor-like, C-terminal domain"/>
    <property type="match status" value="1"/>
</dbReference>
<dbReference type="PROSITE" id="PS50977">
    <property type="entry name" value="HTH_TETR_2"/>
    <property type="match status" value="1"/>
</dbReference>
<protein>
    <submittedName>
        <fullName evidence="5">TetR family transcriptional regulator</fullName>
    </submittedName>
</protein>
<feature type="domain" description="HTH tetR-type" evidence="4">
    <location>
        <begin position="12"/>
        <end position="72"/>
    </location>
</feature>
<evidence type="ECO:0000313" key="5">
    <source>
        <dbReference type="EMBL" id="RAI24980.1"/>
    </source>
</evidence>
<dbReference type="Pfam" id="PF17920">
    <property type="entry name" value="TetR_C_16"/>
    <property type="match status" value="1"/>
</dbReference>
<organism evidence="5 6">
    <name type="scientific">Rhodobium orientis</name>
    <dbReference type="NCBI Taxonomy" id="34017"/>
    <lineage>
        <taxon>Bacteria</taxon>
        <taxon>Pseudomonadati</taxon>
        <taxon>Pseudomonadota</taxon>
        <taxon>Alphaproteobacteria</taxon>
        <taxon>Hyphomicrobiales</taxon>
        <taxon>Rhodobiaceae</taxon>
        <taxon>Rhodobium</taxon>
    </lineage>
</organism>
<feature type="DNA-binding region" description="H-T-H motif" evidence="2">
    <location>
        <begin position="35"/>
        <end position="54"/>
    </location>
</feature>
<dbReference type="EMBL" id="NPEV01000060">
    <property type="protein sequence ID" value="RAI24980.1"/>
    <property type="molecule type" value="Genomic_DNA"/>
</dbReference>
<evidence type="ECO:0000256" key="3">
    <source>
        <dbReference type="SAM" id="MobiDB-lite"/>
    </source>
</evidence>
<dbReference type="InterPro" id="IPR001647">
    <property type="entry name" value="HTH_TetR"/>
</dbReference>
<dbReference type="RefSeq" id="WP_111436219.1">
    <property type="nucleotide sequence ID" value="NZ_JACIGG010000036.1"/>
</dbReference>
<accession>A0A327JF00</accession>
<gene>
    <name evidence="5" type="ORF">CH339_20330</name>
</gene>
<evidence type="ECO:0000256" key="2">
    <source>
        <dbReference type="PROSITE-ProRule" id="PRU00335"/>
    </source>
</evidence>
<dbReference type="Gene3D" id="1.10.357.10">
    <property type="entry name" value="Tetracycline Repressor, domain 2"/>
    <property type="match status" value="1"/>
</dbReference>